<dbReference type="GO" id="GO:0036064">
    <property type="term" value="C:ciliary basal body"/>
    <property type="evidence" value="ECO:0000318"/>
    <property type="project" value="GO_Central"/>
</dbReference>
<evidence type="ECO:0000256" key="2">
    <source>
        <dbReference type="ARBA" id="ARBA00022741"/>
    </source>
</evidence>
<sequence>MRNAGIKIDATRAKYDTGKAAIEHAGLIPVKNDEKAPFVWIDGILKPDDALDYDPGQILGKIPGMDYICYKSTLFKCLNHIRNFFPQQYEVFPRTFVLPDEFPEFQREHMHICGRTGVAPTWVLKPKNGCCGNGIQIIQSVHEVQDNKVQGVIQQYVNPYLIDGKKFDFRFYVFIASLSPLTVFLYNEGIARFCSEPFQMPNKSNKDTKFMHLTNTAINVENGAVDASVFTKKATDILQIIENQHHNRDIIWERISECARAVIIGILPKVLASLPKKKMGTNSLLKPFLTNRISHLHNLQEEVAEAQCEEEVPEPVEPEIPEENLPSVLSNSYDIQLKSERNYKKHMFQTSVKADIIKHQTNMILMPGFGNKNTDCPPLIVGSIVTYRINPTSQYGPLIVQRRYDFTTNRLKSINAKSPKSYYFTKGGKVVQKTQNLKAKIFLPPAKQRYPSPTKDIESKPEPIPEIKREEKIYEPEKIEVKQNTFEERFSEEEEEKQAPKEAEKKSPLKPLPLKKRFNHVLGIDIMLDANMNPQVLELNDRPSLSVTVDFEKDLKESLLCETFEHISPNGEVLGNSEKSGWQQIFPLPKSHPNYTVWAPIYEKAKKPNNKGEIEGIPVNIRPRTTEQKYYNFEKTKEKKRSKKKAK</sequence>
<evidence type="ECO:0000313" key="6">
    <source>
        <dbReference type="Proteomes" id="UP000001542"/>
    </source>
</evidence>
<dbReference type="VEuPathDB" id="TrichDB:TVAGG3_0763870"/>
<gene>
    <name evidence="5" type="ORF">TVAG_203830</name>
</gene>
<evidence type="ECO:0000256" key="1">
    <source>
        <dbReference type="ARBA" id="ARBA00022598"/>
    </source>
</evidence>
<organism evidence="5 6">
    <name type="scientific">Trichomonas vaginalis (strain ATCC PRA-98 / G3)</name>
    <dbReference type="NCBI Taxonomy" id="412133"/>
    <lineage>
        <taxon>Eukaryota</taxon>
        <taxon>Metamonada</taxon>
        <taxon>Parabasalia</taxon>
        <taxon>Trichomonadida</taxon>
        <taxon>Trichomonadidae</taxon>
        <taxon>Trichomonas</taxon>
    </lineage>
</organism>
<dbReference type="SUPFAM" id="SSF56059">
    <property type="entry name" value="Glutathione synthetase ATP-binding domain-like"/>
    <property type="match status" value="1"/>
</dbReference>
<dbReference type="PANTHER" id="PTHR12241:SF154">
    <property type="entry name" value="TUBULIN POLYGLUTAMYLASE TTLL11"/>
    <property type="match status" value="1"/>
</dbReference>
<dbReference type="RefSeq" id="XP_001316302.1">
    <property type="nucleotide sequence ID" value="XM_001316267.1"/>
</dbReference>
<name>A2ETF9_TRIV3</name>
<keyword evidence="6" id="KW-1185">Reference proteome</keyword>
<dbReference type="GO" id="GO:0000226">
    <property type="term" value="P:microtubule cytoskeleton organization"/>
    <property type="evidence" value="ECO:0000318"/>
    <property type="project" value="GO_Central"/>
</dbReference>
<protein>
    <submittedName>
        <fullName evidence="5">Tubulin-tyrosine ligase family protein</fullName>
    </submittedName>
</protein>
<dbReference type="Proteomes" id="UP000001542">
    <property type="component" value="Unassembled WGS sequence"/>
</dbReference>
<dbReference type="Pfam" id="PF03133">
    <property type="entry name" value="TTL"/>
    <property type="match status" value="2"/>
</dbReference>
<feature type="region of interest" description="Disordered" evidence="4">
    <location>
        <begin position="487"/>
        <end position="509"/>
    </location>
</feature>
<dbReference type="OrthoDB" id="202825at2759"/>
<dbReference type="PANTHER" id="PTHR12241">
    <property type="entry name" value="TUBULIN POLYGLUTAMYLASE"/>
    <property type="match status" value="1"/>
</dbReference>
<keyword evidence="2" id="KW-0547">Nucleotide-binding</keyword>
<keyword evidence="1 5" id="KW-0436">Ligase</keyword>
<dbReference type="SMR" id="A2ETF9"/>
<evidence type="ECO:0000256" key="4">
    <source>
        <dbReference type="SAM" id="MobiDB-lite"/>
    </source>
</evidence>
<evidence type="ECO:0000313" key="5">
    <source>
        <dbReference type="EMBL" id="EAY04079.1"/>
    </source>
</evidence>
<dbReference type="GO" id="GO:0070740">
    <property type="term" value="F:tubulin-glutamic acid ligase activity"/>
    <property type="evidence" value="ECO:0000318"/>
    <property type="project" value="GO_Central"/>
</dbReference>
<dbReference type="InParanoid" id="A2ETF9"/>
<reference evidence="5" key="1">
    <citation type="submission" date="2006-10" db="EMBL/GenBank/DDBJ databases">
        <authorList>
            <person name="Amadeo P."/>
            <person name="Zhao Q."/>
            <person name="Wortman J."/>
            <person name="Fraser-Liggett C."/>
            <person name="Carlton J."/>
        </authorList>
    </citation>
    <scope>NUCLEOTIDE SEQUENCE</scope>
    <source>
        <strain evidence="5">G3</strain>
    </source>
</reference>
<dbReference type="GO" id="GO:0005524">
    <property type="term" value="F:ATP binding"/>
    <property type="evidence" value="ECO:0007669"/>
    <property type="project" value="UniProtKB-KW"/>
</dbReference>
<dbReference type="KEGG" id="tva:4761928"/>
<dbReference type="eggNOG" id="KOG2158">
    <property type="taxonomic scope" value="Eukaryota"/>
</dbReference>
<dbReference type="AlphaFoldDB" id="A2ETF9"/>
<feature type="region of interest" description="Disordered" evidence="4">
    <location>
        <begin position="628"/>
        <end position="647"/>
    </location>
</feature>
<dbReference type="PROSITE" id="PS51221">
    <property type="entry name" value="TTL"/>
    <property type="match status" value="1"/>
</dbReference>
<feature type="compositionally biased region" description="Basic and acidic residues" evidence="4">
    <location>
        <begin position="497"/>
        <end position="507"/>
    </location>
</feature>
<dbReference type="GO" id="GO:0015631">
    <property type="term" value="F:tubulin binding"/>
    <property type="evidence" value="ECO:0000318"/>
    <property type="project" value="GO_Central"/>
</dbReference>
<dbReference type="Gene3D" id="3.30.470.20">
    <property type="entry name" value="ATP-grasp fold, B domain"/>
    <property type="match status" value="2"/>
</dbReference>
<dbReference type="InterPro" id="IPR004344">
    <property type="entry name" value="TTL/TTLL_fam"/>
</dbReference>
<proteinExistence type="predicted"/>
<reference evidence="5" key="2">
    <citation type="journal article" date="2007" name="Science">
        <title>Draft genome sequence of the sexually transmitted pathogen Trichomonas vaginalis.</title>
        <authorList>
            <person name="Carlton J.M."/>
            <person name="Hirt R.P."/>
            <person name="Silva J.C."/>
            <person name="Delcher A.L."/>
            <person name="Schatz M."/>
            <person name="Zhao Q."/>
            <person name="Wortman J.R."/>
            <person name="Bidwell S.L."/>
            <person name="Alsmark U.C.M."/>
            <person name="Besteiro S."/>
            <person name="Sicheritz-Ponten T."/>
            <person name="Noel C.J."/>
            <person name="Dacks J.B."/>
            <person name="Foster P.G."/>
            <person name="Simillion C."/>
            <person name="Van de Peer Y."/>
            <person name="Miranda-Saavedra D."/>
            <person name="Barton G.J."/>
            <person name="Westrop G.D."/>
            <person name="Mueller S."/>
            <person name="Dessi D."/>
            <person name="Fiori P.L."/>
            <person name="Ren Q."/>
            <person name="Paulsen I."/>
            <person name="Zhang H."/>
            <person name="Bastida-Corcuera F.D."/>
            <person name="Simoes-Barbosa A."/>
            <person name="Brown M.T."/>
            <person name="Hayes R.D."/>
            <person name="Mukherjee M."/>
            <person name="Okumura C.Y."/>
            <person name="Schneider R."/>
            <person name="Smith A.J."/>
            <person name="Vanacova S."/>
            <person name="Villalvazo M."/>
            <person name="Haas B.J."/>
            <person name="Pertea M."/>
            <person name="Feldblyum T.V."/>
            <person name="Utterback T.R."/>
            <person name="Shu C.L."/>
            <person name="Osoegawa K."/>
            <person name="de Jong P.J."/>
            <person name="Hrdy I."/>
            <person name="Horvathova L."/>
            <person name="Zubacova Z."/>
            <person name="Dolezal P."/>
            <person name="Malik S.B."/>
            <person name="Logsdon J.M. Jr."/>
            <person name="Henze K."/>
            <person name="Gupta A."/>
            <person name="Wang C.C."/>
            <person name="Dunne R.L."/>
            <person name="Upcroft J.A."/>
            <person name="Upcroft P."/>
            <person name="White O."/>
            <person name="Salzberg S.L."/>
            <person name="Tang P."/>
            <person name="Chiu C.-H."/>
            <person name="Lee Y.-S."/>
            <person name="Embley T.M."/>
            <person name="Coombs G.H."/>
            <person name="Mottram J.C."/>
            <person name="Tachezy J."/>
            <person name="Fraser-Liggett C.M."/>
            <person name="Johnson P.J."/>
        </authorList>
    </citation>
    <scope>NUCLEOTIDE SEQUENCE [LARGE SCALE GENOMIC DNA]</scope>
    <source>
        <strain evidence="5">G3</strain>
    </source>
</reference>
<evidence type="ECO:0000256" key="3">
    <source>
        <dbReference type="ARBA" id="ARBA00022840"/>
    </source>
</evidence>
<dbReference type="VEuPathDB" id="TrichDB:TVAG_203830"/>
<feature type="compositionally biased region" description="Basic and acidic residues" evidence="4">
    <location>
        <begin position="628"/>
        <end position="637"/>
    </location>
</feature>
<feature type="compositionally biased region" description="Basic residues" evidence="4">
    <location>
        <begin position="638"/>
        <end position="647"/>
    </location>
</feature>
<keyword evidence="3" id="KW-0067">ATP-binding</keyword>
<accession>A2ETF9</accession>
<dbReference type="EMBL" id="DS113486">
    <property type="protein sequence ID" value="EAY04079.1"/>
    <property type="molecule type" value="Genomic_DNA"/>
</dbReference>